<organism evidence="5 6">
    <name type="scientific">Cyprinus carpio carpio</name>
    <dbReference type="NCBI Taxonomy" id="630221"/>
    <lineage>
        <taxon>Eukaryota</taxon>
        <taxon>Metazoa</taxon>
        <taxon>Chordata</taxon>
        <taxon>Craniata</taxon>
        <taxon>Vertebrata</taxon>
        <taxon>Euteleostomi</taxon>
        <taxon>Actinopterygii</taxon>
        <taxon>Neopterygii</taxon>
        <taxon>Teleostei</taxon>
        <taxon>Ostariophysi</taxon>
        <taxon>Cypriniformes</taxon>
        <taxon>Cyprinidae</taxon>
        <taxon>Cyprininae</taxon>
        <taxon>Cyprinus</taxon>
    </lineage>
</organism>
<dbReference type="PROSITE" id="PS51845">
    <property type="entry name" value="PDEASE_I_2"/>
    <property type="match status" value="2"/>
</dbReference>
<evidence type="ECO:0000256" key="3">
    <source>
        <dbReference type="SAM" id="MobiDB-lite"/>
    </source>
</evidence>
<dbReference type="GO" id="GO:0007165">
    <property type="term" value="P:signal transduction"/>
    <property type="evidence" value="ECO:0007669"/>
    <property type="project" value="InterPro"/>
</dbReference>
<evidence type="ECO:0000259" key="4">
    <source>
        <dbReference type="PROSITE" id="PS51845"/>
    </source>
</evidence>
<evidence type="ECO:0000256" key="2">
    <source>
        <dbReference type="ARBA" id="ARBA00022801"/>
    </source>
</evidence>
<reference evidence="5" key="2">
    <citation type="submission" date="2025-09" db="UniProtKB">
        <authorList>
            <consortium name="Ensembl"/>
        </authorList>
    </citation>
    <scope>IDENTIFICATION</scope>
</reference>
<accession>A0A9J8CT06</accession>
<dbReference type="Pfam" id="PF00233">
    <property type="entry name" value="PDEase_I"/>
    <property type="match status" value="1"/>
</dbReference>
<dbReference type="InterPro" id="IPR036971">
    <property type="entry name" value="PDEase_catalytic_dom_sf"/>
</dbReference>
<dbReference type="AlphaFoldDB" id="A0A9J8CT06"/>
<feature type="compositionally biased region" description="Basic and acidic residues" evidence="3">
    <location>
        <begin position="387"/>
        <end position="399"/>
    </location>
</feature>
<dbReference type="SUPFAM" id="SSF109604">
    <property type="entry name" value="HD-domain/PDEase-like"/>
    <property type="match status" value="1"/>
</dbReference>
<dbReference type="GO" id="GO:0046872">
    <property type="term" value="F:metal ion binding"/>
    <property type="evidence" value="ECO:0007669"/>
    <property type="project" value="UniProtKB-KW"/>
</dbReference>
<sequence length="408" mass="47397">SSLILLQVVFSRFCSPCDIKELFCTATGLSRNTTISLLDSTGAMVSIDPTMPNNSESHDYGCGLFSHLSDKEELFQNVLTQVAEQFSRAFKINELKTEVTNRLAMLEKRVELEGMKVVEIEKCRSDIKKLREEMASRNNSFLDDNKKLTPRRDVPSYPKMLSCLEHMYHDLGLVKDFNINPITLKRWLLCIHDNYRSNPFHNFRHCFCVTQMMYSMIYLCNLQIFSQPDCNIFANFDPEAFKQIRQGTITLILATDMARHGEILDSFRQKVDNFDFTDEEHVTCLKMVLIKCCDISNEVRPMEVSEPWVDCLLEEYFMQSDREKAEGLPVAPFMDREKVTKPTAQIGFIKFVLIPMFETVLKLFPQIEEVMVQPLRESRDRYEELKQIDDAMNEKKKSENLTMGGKKK</sequence>
<dbReference type="GeneTree" id="ENSGT00940000155587"/>
<evidence type="ECO:0000256" key="1">
    <source>
        <dbReference type="ARBA" id="ARBA00022723"/>
    </source>
</evidence>
<name>A0A9J8CT06_CYPCA</name>
<feature type="domain" description="PDEase" evidence="4">
    <location>
        <begin position="222"/>
        <end position="389"/>
    </location>
</feature>
<dbReference type="GO" id="GO:0004114">
    <property type="term" value="F:3',5'-cyclic-nucleotide phosphodiesterase activity"/>
    <property type="evidence" value="ECO:0007669"/>
    <property type="project" value="InterPro"/>
</dbReference>
<evidence type="ECO:0000313" key="5">
    <source>
        <dbReference type="Ensembl" id="ENSCCRP00000172929.1"/>
    </source>
</evidence>
<keyword evidence="1" id="KW-0479">Metal-binding</keyword>
<protein>
    <submittedName>
        <fullName evidence="5">Phosphodiesterase 9aa</fullName>
    </submittedName>
</protein>
<keyword evidence="6" id="KW-1185">Reference proteome</keyword>
<proteinExistence type="predicted"/>
<reference evidence="5" key="1">
    <citation type="submission" date="2025-08" db="UniProtKB">
        <authorList>
            <consortium name="Ensembl"/>
        </authorList>
    </citation>
    <scope>IDENTIFICATION</scope>
</reference>
<dbReference type="Gene3D" id="1.10.1300.10">
    <property type="entry name" value="3'5'-cyclic nucleotide phosphodiesterase, catalytic domain"/>
    <property type="match status" value="2"/>
</dbReference>
<dbReference type="Proteomes" id="UP001108240">
    <property type="component" value="Unplaced"/>
</dbReference>
<feature type="region of interest" description="Disordered" evidence="3">
    <location>
        <begin position="387"/>
        <end position="408"/>
    </location>
</feature>
<keyword evidence="2" id="KW-0378">Hydrolase</keyword>
<feature type="domain" description="PDEase" evidence="4">
    <location>
        <begin position="122"/>
        <end position="221"/>
    </location>
</feature>
<dbReference type="Ensembl" id="ENSCCRT00000122133.1">
    <property type="protein sequence ID" value="ENSCCRP00000172929.1"/>
    <property type="gene ID" value="ENSCCRG00000036714.2"/>
</dbReference>
<dbReference type="InterPro" id="IPR002073">
    <property type="entry name" value="PDEase_catalytic_dom"/>
</dbReference>
<evidence type="ECO:0000313" key="6">
    <source>
        <dbReference type="Proteomes" id="UP001108240"/>
    </source>
</evidence>
<dbReference type="PANTHER" id="PTHR11347">
    <property type="entry name" value="CYCLIC NUCLEOTIDE PHOSPHODIESTERASE"/>
    <property type="match status" value="1"/>
</dbReference>